<feature type="domain" description="Ig-like" evidence="5">
    <location>
        <begin position="340"/>
        <end position="425"/>
    </location>
</feature>
<reference evidence="6 7" key="1">
    <citation type="submission" date="2022-03" db="EMBL/GenBank/DDBJ databases">
        <title>A chromosomal length assembly of Cordylochernes scorpioides.</title>
        <authorList>
            <person name="Zeh D."/>
            <person name="Zeh J."/>
        </authorList>
    </citation>
    <scope>NUCLEOTIDE SEQUENCE [LARGE SCALE GENOMIC DNA]</scope>
    <source>
        <strain evidence="6">IN4F17</strain>
        <tissue evidence="6">Whole Body</tissue>
    </source>
</reference>
<dbReference type="InterPro" id="IPR013162">
    <property type="entry name" value="CD80_C2-set"/>
</dbReference>
<organism evidence="6 7">
    <name type="scientific">Cordylochernes scorpioides</name>
    <dbReference type="NCBI Taxonomy" id="51811"/>
    <lineage>
        <taxon>Eukaryota</taxon>
        <taxon>Metazoa</taxon>
        <taxon>Ecdysozoa</taxon>
        <taxon>Arthropoda</taxon>
        <taxon>Chelicerata</taxon>
        <taxon>Arachnida</taxon>
        <taxon>Pseudoscorpiones</taxon>
        <taxon>Cheliferoidea</taxon>
        <taxon>Chernetidae</taxon>
        <taxon>Cordylochernes</taxon>
    </lineage>
</organism>
<evidence type="ECO:0000256" key="4">
    <source>
        <dbReference type="ARBA" id="ARBA00023157"/>
    </source>
</evidence>
<dbReference type="EMBL" id="CP092886">
    <property type="protein sequence ID" value="UYV84900.1"/>
    <property type="molecule type" value="Genomic_DNA"/>
</dbReference>
<dbReference type="InterPro" id="IPR003599">
    <property type="entry name" value="Ig_sub"/>
</dbReference>
<protein>
    <recommendedName>
        <fullName evidence="5">Ig-like domain-containing protein</fullName>
    </recommendedName>
</protein>
<sequence>MPGHRKRRQFKQTDAFTRGMVIGLKMAGWSIRQIAADTHLGASTVHRLWRRWLEQGNVAIYRNVGATRVTSARVDRRILRQAVAAPQATCTAILQHVQDTLDHSISTRTISRRLGANGLHSCRPLRRLPLTPPNRRQRLEWCRARSTWMTEWHRVVFSDESRFCLSSDIRRVRVWRRRGERSNPAAIVERPTVRQRGIMVWGAIAYDSRSPLLRIQGTMTAQRYVDDVLRPVTLPYLQGVPNALYQQDNARPHTARISQQALQDVQMLPWPPYSPDLSPIEHVWDIIGRRLHALPQPRSEDELWQMVERERRAIPQDAIRTLIDSLPKRVAACIAVRVRPLEVRITSLRRPLSSGRPVELACEAVGARPQAHLTWWLGREPVPEARESVSSGGNLTRSVVRLIPSPRHDGARLACRADTDEDAWTLEVYYPPELNVILGGTSPAPREGSDVLLQCNARARPPVSEAAWRFDGRPVHSGVGNFTLILYRVTREHSGSYQCVAANVEGESVSPPVTLRVHSKHQNTTPILLP</sequence>
<dbReference type="CDD" id="cd00096">
    <property type="entry name" value="Ig"/>
    <property type="match status" value="1"/>
</dbReference>
<dbReference type="Pfam" id="PF13358">
    <property type="entry name" value="DDE_3"/>
    <property type="match status" value="1"/>
</dbReference>
<dbReference type="Gene3D" id="3.30.420.10">
    <property type="entry name" value="Ribonuclease H-like superfamily/Ribonuclease H"/>
    <property type="match status" value="1"/>
</dbReference>
<dbReference type="InterPro" id="IPR038717">
    <property type="entry name" value="Tc1-like_DDE_dom"/>
</dbReference>
<keyword evidence="3" id="KW-0472">Membrane</keyword>
<evidence type="ECO:0000259" key="5">
    <source>
        <dbReference type="PROSITE" id="PS50835"/>
    </source>
</evidence>
<accession>A0ABY6LZC9</accession>
<evidence type="ECO:0000256" key="1">
    <source>
        <dbReference type="ARBA" id="ARBA00004123"/>
    </source>
</evidence>
<dbReference type="InterPro" id="IPR036397">
    <property type="entry name" value="RNaseH_sf"/>
</dbReference>
<proteinExistence type="predicted"/>
<dbReference type="InterPro" id="IPR007110">
    <property type="entry name" value="Ig-like_dom"/>
</dbReference>
<dbReference type="InterPro" id="IPR036179">
    <property type="entry name" value="Ig-like_dom_sf"/>
</dbReference>
<evidence type="ECO:0000256" key="2">
    <source>
        <dbReference type="ARBA" id="ARBA00004167"/>
    </source>
</evidence>
<dbReference type="SMART" id="SM00409">
    <property type="entry name" value="IG"/>
    <property type="match status" value="2"/>
</dbReference>
<keyword evidence="7" id="KW-1185">Reference proteome</keyword>
<comment type="subcellular location">
    <subcellularLocation>
        <location evidence="2">Membrane</location>
        <topology evidence="2">Single-pass membrane protein</topology>
    </subcellularLocation>
    <subcellularLocation>
        <location evidence="1">Nucleus</location>
    </subcellularLocation>
</comment>
<evidence type="ECO:0000313" key="7">
    <source>
        <dbReference type="Proteomes" id="UP001235939"/>
    </source>
</evidence>
<dbReference type="PANTHER" id="PTHR23278:SF19">
    <property type="entry name" value="OBSCURIN"/>
    <property type="match status" value="1"/>
</dbReference>
<feature type="domain" description="Ig-like" evidence="5">
    <location>
        <begin position="432"/>
        <end position="510"/>
    </location>
</feature>
<name>A0ABY6LZC9_9ARAC</name>
<dbReference type="SUPFAM" id="SSF48726">
    <property type="entry name" value="Immunoglobulin"/>
    <property type="match status" value="2"/>
</dbReference>
<dbReference type="SUPFAM" id="SSF46689">
    <property type="entry name" value="Homeodomain-like"/>
    <property type="match status" value="1"/>
</dbReference>
<dbReference type="InterPro" id="IPR003598">
    <property type="entry name" value="Ig_sub2"/>
</dbReference>
<dbReference type="Pfam" id="PF13927">
    <property type="entry name" value="Ig_3"/>
    <property type="match status" value="1"/>
</dbReference>
<dbReference type="Gene3D" id="2.60.40.10">
    <property type="entry name" value="Immunoglobulins"/>
    <property type="match status" value="2"/>
</dbReference>
<dbReference type="InterPro" id="IPR009057">
    <property type="entry name" value="Homeodomain-like_sf"/>
</dbReference>
<dbReference type="PROSITE" id="PS50835">
    <property type="entry name" value="IG_LIKE"/>
    <property type="match status" value="2"/>
</dbReference>
<dbReference type="InterPro" id="IPR002492">
    <property type="entry name" value="Transposase_Tc1-like"/>
</dbReference>
<keyword evidence="4" id="KW-1015">Disulfide bond</keyword>
<dbReference type="InterPro" id="IPR013783">
    <property type="entry name" value="Ig-like_fold"/>
</dbReference>
<evidence type="ECO:0000256" key="3">
    <source>
        <dbReference type="ARBA" id="ARBA00023136"/>
    </source>
</evidence>
<dbReference type="Pfam" id="PF08205">
    <property type="entry name" value="C2-set_2"/>
    <property type="match status" value="1"/>
</dbReference>
<gene>
    <name evidence="6" type="ORF">LAZ67_X003911</name>
</gene>
<dbReference type="Proteomes" id="UP001235939">
    <property type="component" value="Chromosome X"/>
</dbReference>
<evidence type="ECO:0000313" key="6">
    <source>
        <dbReference type="EMBL" id="UYV84900.1"/>
    </source>
</evidence>
<dbReference type="Pfam" id="PF01498">
    <property type="entry name" value="HTH_Tnp_Tc3_2"/>
    <property type="match status" value="1"/>
</dbReference>
<dbReference type="SMART" id="SM00408">
    <property type="entry name" value="IGc2"/>
    <property type="match status" value="2"/>
</dbReference>
<dbReference type="PANTHER" id="PTHR23278">
    <property type="entry name" value="SIDESTEP PROTEIN"/>
    <property type="match status" value="1"/>
</dbReference>